<sequence length="165" mass="18757">MKYFLILLSLLHNLPIHTCSESKQSDVTPSPPPSSPPCPPTVHEILTMYNLPPGLFPDAVTSYTLSETGLLTVSMPIQCFLGSGYELVYHPKITGIIRNGSIEEIQGMESMYFHFWFWVRRIQVDLQLDDYVYFDLGWFTRMIPVSLFDSVPSCNRGPPVSFYSV</sequence>
<dbReference type="AlphaFoldDB" id="A0AAV8FDZ6"/>
<dbReference type="PANTHER" id="PTHR31676">
    <property type="entry name" value="T31J12.3 PROTEIN-RELATED"/>
    <property type="match status" value="1"/>
</dbReference>
<dbReference type="SUPFAM" id="SSF141562">
    <property type="entry name" value="At5g01610-like"/>
    <property type="match status" value="1"/>
</dbReference>
<dbReference type="PANTHER" id="PTHR31676:SF71">
    <property type="entry name" value="EXPRESSED PROTEIN"/>
    <property type="match status" value="1"/>
</dbReference>
<dbReference type="InterPro" id="IPR007493">
    <property type="entry name" value="DUF538"/>
</dbReference>
<comment type="caution">
    <text evidence="2">The sequence shown here is derived from an EMBL/GenBank/DDBJ whole genome shotgun (WGS) entry which is preliminary data.</text>
</comment>
<dbReference type="Gene3D" id="2.30.240.10">
    <property type="entry name" value="At5g01610-like"/>
    <property type="match status" value="1"/>
</dbReference>
<name>A0AAV8FDZ6_9POAL</name>
<evidence type="ECO:0000313" key="2">
    <source>
        <dbReference type="EMBL" id="KAJ4789849.1"/>
    </source>
</evidence>
<dbReference type="Pfam" id="PF04398">
    <property type="entry name" value="DUF538"/>
    <property type="match status" value="1"/>
</dbReference>
<dbReference type="Proteomes" id="UP001140206">
    <property type="component" value="Chromosome 2"/>
</dbReference>
<evidence type="ECO:0000313" key="3">
    <source>
        <dbReference type="Proteomes" id="UP001140206"/>
    </source>
</evidence>
<accession>A0AAV8FDZ6</accession>
<dbReference type="InterPro" id="IPR036758">
    <property type="entry name" value="At5g01610-like"/>
</dbReference>
<organism evidence="2 3">
    <name type="scientific">Rhynchospora pubera</name>
    <dbReference type="NCBI Taxonomy" id="906938"/>
    <lineage>
        <taxon>Eukaryota</taxon>
        <taxon>Viridiplantae</taxon>
        <taxon>Streptophyta</taxon>
        <taxon>Embryophyta</taxon>
        <taxon>Tracheophyta</taxon>
        <taxon>Spermatophyta</taxon>
        <taxon>Magnoliopsida</taxon>
        <taxon>Liliopsida</taxon>
        <taxon>Poales</taxon>
        <taxon>Cyperaceae</taxon>
        <taxon>Cyperoideae</taxon>
        <taxon>Rhynchosporeae</taxon>
        <taxon>Rhynchospora</taxon>
    </lineage>
</organism>
<proteinExistence type="predicted"/>
<keyword evidence="3" id="KW-1185">Reference proteome</keyword>
<feature type="signal peptide" evidence="1">
    <location>
        <begin position="1"/>
        <end position="20"/>
    </location>
</feature>
<dbReference type="EMBL" id="JAMFTS010000002">
    <property type="protein sequence ID" value="KAJ4789849.1"/>
    <property type="molecule type" value="Genomic_DNA"/>
</dbReference>
<feature type="chain" id="PRO_5043529776" evidence="1">
    <location>
        <begin position="21"/>
        <end position="165"/>
    </location>
</feature>
<evidence type="ECO:0000256" key="1">
    <source>
        <dbReference type="SAM" id="SignalP"/>
    </source>
</evidence>
<reference evidence="2" key="1">
    <citation type="submission" date="2022-08" db="EMBL/GenBank/DDBJ databases">
        <authorList>
            <person name="Marques A."/>
        </authorList>
    </citation>
    <scope>NUCLEOTIDE SEQUENCE</scope>
    <source>
        <strain evidence="2">RhyPub2mFocal</strain>
        <tissue evidence="2">Leaves</tissue>
    </source>
</reference>
<protein>
    <submittedName>
        <fullName evidence="2">Uncharacterized protein</fullName>
    </submittedName>
</protein>
<gene>
    <name evidence="2" type="ORF">LUZ62_041095</name>
</gene>
<keyword evidence="1" id="KW-0732">Signal</keyword>